<keyword evidence="3" id="KW-1185">Reference proteome</keyword>
<reference evidence="2 3" key="1">
    <citation type="journal article" date="2019" name="Anaerobe">
        <title>Detection of Robinsoniella peoriensis in multiple bone samples of a trauma patient.</title>
        <authorList>
            <person name="Schrottner P."/>
            <person name="Hartwich K."/>
            <person name="Bunk B."/>
            <person name="Schober I."/>
            <person name="Helbig S."/>
            <person name="Rudolph W.W."/>
            <person name="Gunzer F."/>
        </authorList>
    </citation>
    <scope>NUCLEOTIDE SEQUENCE [LARGE SCALE GENOMIC DNA]</scope>
    <source>
        <strain evidence="2 3">DSM 106044</strain>
    </source>
</reference>
<proteinExistence type="predicted"/>
<dbReference type="Proteomes" id="UP000306509">
    <property type="component" value="Unassembled WGS sequence"/>
</dbReference>
<dbReference type="AlphaFoldDB" id="A0A4U8QBX8"/>
<organism evidence="2 3">
    <name type="scientific">Robinsoniella peoriensis</name>
    <dbReference type="NCBI Taxonomy" id="180332"/>
    <lineage>
        <taxon>Bacteria</taxon>
        <taxon>Bacillati</taxon>
        <taxon>Bacillota</taxon>
        <taxon>Clostridia</taxon>
        <taxon>Lachnospirales</taxon>
        <taxon>Lachnospiraceae</taxon>
        <taxon>Robinsoniella</taxon>
    </lineage>
</organism>
<feature type="domain" description="DUF3502" evidence="1">
    <location>
        <begin position="426"/>
        <end position="491"/>
    </location>
</feature>
<accession>A0A4U8QBX8</accession>
<dbReference type="InterPro" id="IPR022627">
    <property type="entry name" value="DUF3502"/>
</dbReference>
<comment type="caution">
    <text evidence="2">The sequence shown here is derived from an EMBL/GenBank/DDBJ whole genome shotgun (WGS) entry which is preliminary data.</text>
</comment>
<dbReference type="Pfam" id="PF12010">
    <property type="entry name" value="DUF3502"/>
    <property type="match status" value="1"/>
</dbReference>
<evidence type="ECO:0000259" key="1">
    <source>
        <dbReference type="Pfam" id="PF12010"/>
    </source>
</evidence>
<evidence type="ECO:0000313" key="3">
    <source>
        <dbReference type="Proteomes" id="UP000306509"/>
    </source>
</evidence>
<dbReference type="STRING" id="180332.GCA_000797495_00877"/>
<dbReference type="EMBL" id="QGQD01000012">
    <property type="protein sequence ID" value="TLD02547.1"/>
    <property type="molecule type" value="Genomic_DNA"/>
</dbReference>
<dbReference type="SUPFAM" id="SSF53850">
    <property type="entry name" value="Periplasmic binding protein-like II"/>
    <property type="match status" value="1"/>
</dbReference>
<protein>
    <submittedName>
        <fullName evidence="2">Maltose-binding periplasmic protein</fullName>
    </submittedName>
</protein>
<dbReference type="RefSeq" id="WP_047833661.1">
    <property type="nucleotide sequence ID" value="NZ_JBHTNY010000025.1"/>
</dbReference>
<dbReference type="Gene3D" id="3.40.190.10">
    <property type="entry name" value="Periplasmic binding protein-like II"/>
    <property type="match status" value="1"/>
</dbReference>
<evidence type="ECO:0000313" key="2">
    <source>
        <dbReference type="EMBL" id="TLD02547.1"/>
    </source>
</evidence>
<name>A0A4U8QBX8_9FIRM</name>
<gene>
    <name evidence="2" type="ORF">DSM106044_00526</name>
</gene>
<sequence precursor="true">MKTNMKKLFILLVIACAMSGLMLFLRWCHPVNKEQQAEHEEYEKLVVAYSGSIGGTKDLQLVQDELNKITRKKLGIEVELKVLDNFKNTINLMLSGKEQLDIMTIDNQMYMEAYINQNLWELDDLLDQYGSGIKEALGMENINACRIKGKLYGLPNNRDFAAGWDAYMLRKDILDKYNIKKEDIKSIEDLEKVFDLLLEKEPDITPIASSGSMFGNFALADGINSFPAGGHLNYGQDEEIVNIFETDEYMENLKRVREWYLKGYMGDRILEDTQSLRDKIREGTVFSYPQKGKPGIERQESMSYGKELVIVQFGENAISYNSLAALPWVITKNSISKEKSMQLLNLMYTDADIMNLLSYGVENIHYVKTEDGHIKLPTGAASNVFIKGSWKMPNQFITYVWEGNPLDLWERMDEYNNSALRSCEIGFNFDVSEVSTEYITLEKIYNKYKPILESGLVDPEEGLREMLGELNANGLQEVIAEKRKQFEEWKKEYK</sequence>